<keyword evidence="2" id="KW-0663">Pyridoxal phosphate</keyword>
<organism evidence="8 9">
    <name type="scientific">Pseudomonas chlororaphis</name>
    <dbReference type="NCBI Taxonomy" id="587753"/>
    <lineage>
        <taxon>Bacteria</taxon>
        <taxon>Pseudomonadati</taxon>
        <taxon>Pseudomonadota</taxon>
        <taxon>Gammaproteobacteria</taxon>
        <taxon>Pseudomonadales</taxon>
        <taxon>Pseudomonadaceae</taxon>
        <taxon>Pseudomonas</taxon>
    </lineage>
</organism>
<evidence type="ECO:0000313" key="9">
    <source>
        <dbReference type="Proteomes" id="UP000032748"/>
    </source>
</evidence>
<dbReference type="PROSITE" id="PS50949">
    <property type="entry name" value="HTH_GNTR"/>
    <property type="match status" value="1"/>
</dbReference>
<dbReference type="InterPro" id="IPR051446">
    <property type="entry name" value="HTH_trans_reg/aminotransferase"/>
</dbReference>
<dbReference type="InterPro" id="IPR004839">
    <property type="entry name" value="Aminotransferase_I/II_large"/>
</dbReference>
<dbReference type="AlphaFoldDB" id="A0A0D5XR43"/>
<dbReference type="InterPro" id="IPR015421">
    <property type="entry name" value="PyrdxlP-dep_Trfase_major"/>
</dbReference>
<sequence>MNSPPLPLSFNPAGIELDRGQGLSRQLYQALRLRVLDGRLASGTRLPASRDLAAALEISRNSVVRAYDQLYAEGFIEGRVGDGTYVAQLPESRLPTGKRPEKLSTKVSTGLSPGLPTGLSTKSADLPGITSSKVIHSAALERVEQHHLALPQGGPPRAFRVGIPAFDLFPFEVWAKLNAAFWRKPDLGQLCYGDSAGEERLRGLIAAYLRSARGMQCSAEQIVITSGAQQGISLCAQLLLNPGDAVAVENPGYRAAGHAFAIAGARLHGVAVDHEGFDCAALAALGDCRLAYVTPSHQYPTGVTLSLARRLELLAWAERTDGWIVEDDYDGEYRYSGAPLAPLAALDRQGRVLYVGTFGKVAFPALRLGYLVLPPALVQPFAQRRAVDVRHSEVSTQAVMAEFMAAGHFQRHIRRMRRAALSRRNALLAGWPVDIPGMGPLPRVEAGLHLTVAVDSLARERELVAQAAAVGVEVNGLSNYWLPDSPLPADRRAGLVLGFAAVPEAEIADALQRLRRAWGR</sequence>
<dbReference type="SUPFAM" id="SSF46785">
    <property type="entry name" value="Winged helix' DNA-binding domain"/>
    <property type="match status" value="1"/>
</dbReference>
<reference evidence="8 9" key="1">
    <citation type="journal article" date="2015" name="Mol. Plant Microbe Interact.">
        <title>Comparative Genomic Analysis of Pseudomonas chlororaphis PCL1606 Reveals New Insight into Antifungal Compounds Involved in Biocontrol.</title>
        <authorList>
            <person name="Calderon C.E."/>
            <person name="Ramos C."/>
            <person name="de Vicente A."/>
            <person name="Cazorla F.M."/>
        </authorList>
    </citation>
    <scope>NUCLEOTIDE SEQUENCE [LARGE SCALE GENOMIC DNA]</scope>
    <source>
        <strain evidence="8 9">PCL1606</strain>
    </source>
</reference>
<dbReference type="CDD" id="cd07377">
    <property type="entry name" value="WHTH_GntR"/>
    <property type="match status" value="1"/>
</dbReference>
<accession>A0A0D5XR43</accession>
<gene>
    <name evidence="8" type="ORF">PCL1606_00710</name>
</gene>
<evidence type="ECO:0000256" key="3">
    <source>
        <dbReference type="ARBA" id="ARBA00023015"/>
    </source>
</evidence>
<dbReference type="Gene3D" id="3.40.640.10">
    <property type="entry name" value="Type I PLP-dependent aspartate aminotransferase-like (Major domain)"/>
    <property type="match status" value="1"/>
</dbReference>
<feature type="domain" description="HTH gntR-type" evidence="7">
    <location>
        <begin position="21"/>
        <end position="89"/>
    </location>
</feature>
<evidence type="ECO:0000256" key="4">
    <source>
        <dbReference type="ARBA" id="ARBA00023125"/>
    </source>
</evidence>
<dbReference type="GO" id="GO:0003700">
    <property type="term" value="F:DNA-binding transcription factor activity"/>
    <property type="evidence" value="ECO:0007669"/>
    <property type="project" value="InterPro"/>
</dbReference>
<dbReference type="Pfam" id="PF00392">
    <property type="entry name" value="GntR"/>
    <property type="match status" value="1"/>
</dbReference>
<dbReference type="PATRIC" id="fig|587753.10.peg.69"/>
<dbReference type="InterPro" id="IPR015424">
    <property type="entry name" value="PyrdxlP-dep_Trfase"/>
</dbReference>
<dbReference type="RefSeq" id="WP_045880480.1">
    <property type="nucleotide sequence ID" value="NZ_CP011110.1"/>
</dbReference>
<evidence type="ECO:0000256" key="5">
    <source>
        <dbReference type="ARBA" id="ARBA00023163"/>
    </source>
</evidence>
<dbReference type="CDD" id="cd00609">
    <property type="entry name" value="AAT_like"/>
    <property type="match status" value="1"/>
</dbReference>
<dbReference type="InterPro" id="IPR036390">
    <property type="entry name" value="WH_DNA-bd_sf"/>
</dbReference>
<comment type="similarity">
    <text evidence="1">In the C-terminal section; belongs to the class-I pyridoxal-phosphate-dependent aminotransferase family.</text>
</comment>
<keyword evidence="4" id="KW-0238">DNA-binding</keyword>
<proteinExistence type="inferred from homology"/>
<dbReference type="PANTHER" id="PTHR46577:SF1">
    <property type="entry name" value="HTH-TYPE TRANSCRIPTIONAL REGULATORY PROTEIN GABR"/>
    <property type="match status" value="1"/>
</dbReference>
<dbReference type="EMBL" id="CP011110">
    <property type="protein sequence ID" value="AKA21528.1"/>
    <property type="molecule type" value="Genomic_DNA"/>
</dbReference>
<dbReference type="GO" id="GO:0030170">
    <property type="term" value="F:pyridoxal phosphate binding"/>
    <property type="evidence" value="ECO:0007669"/>
    <property type="project" value="InterPro"/>
</dbReference>
<dbReference type="OrthoDB" id="9808770at2"/>
<dbReference type="PANTHER" id="PTHR46577">
    <property type="entry name" value="HTH-TYPE TRANSCRIPTIONAL REGULATORY PROTEIN GABR"/>
    <property type="match status" value="1"/>
</dbReference>
<dbReference type="Pfam" id="PF00155">
    <property type="entry name" value="Aminotran_1_2"/>
    <property type="match status" value="1"/>
</dbReference>
<dbReference type="SUPFAM" id="SSF53383">
    <property type="entry name" value="PLP-dependent transferases"/>
    <property type="match status" value="1"/>
</dbReference>
<evidence type="ECO:0000313" key="8">
    <source>
        <dbReference type="EMBL" id="AKA21528.1"/>
    </source>
</evidence>
<dbReference type="Gene3D" id="1.10.10.10">
    <property type="entry name" value="Winged helix-like DNA-binding domain superfamily/Winged helix DNA-binding domain"/>
    <property type="match status" value="1"/>
</dbReference>
<dbReference type="InterPro" id="IPR036388">
    <property type="entry name" value="WH-like_DNA-bd_sf"/>
</dbReference>
<evidence type="ECO:0000259" key="7">
    <source>
        <dbReference type="PROSITE" id="PS50949"/>
    </source>
</evidence>
<dbReference type="InterPro" id="IPR000524">
    <property type="entry name" value="Tscrpt_reg_HTH_GntR"/>
</dbReference>
<dbReference type="KEGG" id="pcz:PCL1606_00710"/>
<evidence type="ECO:0000256" key="6">
    <source>
        <dbReference type="SAM" id="MobiDB-lite"/>
    </source>
</evidence>
<evidence type="ECO:0000256" key="1">
    <source>
        <dbReference type="ARBA" id="ARBA00005384"/>
    </source>
</evidence>
<feature type="region of interest" description="Disordered" evidence="6">
    <location>
        <begin position="94"/>
        <end position="116"/>
    </location>
</feature>
<keyword evidence="5" id="KW-0804">Transcription</keyword>
<protein>
    <submittedName>
        <fullName evidence="8">GntR family transcriptional regulator</fullName>
    </submittedName>
</protein>
<keyword evidence="3" id="KW-0805">Transcription regulation</keyword>
<dbReference type="SMART" id="SM00345">
    <property type="entry name" value="HTH_GNTR"/>
    <property type="match status" value="1"/>
</dbReference>
<dbReference type="GO" id="GO:0003677">
    <property type="term" value="F:DNA binding"/>
    <property type="evidence" value="ECO:0007669"/>
    <property type="project" value="UniProtKB-KW"/>
</dbReference>
<dbReference type="PRINTS" id="PR00035">
    <property type="entry name" value="HTHGNTR"/>
</dbReference>
<evidence type="ECO:0000256" key="2">
    <source>
        <dbReference type="ARBA" id="ARBA00022898"/>
    </source>
</evidence>
<dbReference type="Proteomes" id="UP000032748">
    <property type="component" value="Chromosome"/>
</dbReference>
<name>A0A0D5XR43_9PSED</name>